<name>A0A5B0RHQ1_PUCGR</name>
<accession>A0A5B0RHQ1</accession>
<evidence type="ECO:0000313" key="2">
    <source>
        <dbReference type="Proteomes" id="UP000325313"/>
    </source>
</evidence>
<protein>
    <submittedName>
        <fullName evidence="1">Uncharacterized protein</fullName>
    </submittedName>
</protein>
<comment type="caution">
    <text evidence="1">The sequence shown here is derived from an EMBL/GenBank/DDBJ whole genome shotgun (WGS) entry which is preliminary data.</text>
</comment>
<proteinExistence type="predicted"/>
<dbReference type="EMBL" id="VDEP01000203">
    <property type="protein sequence ID" value="KAA1124909.1"/>
    <property type="molecule type" value="Genomic_DNA"/>
</dbReference>
<evidence type="ECO:0000313" key="1">
    <source>
        <dbReference type="EMBL" id="KAA1124909.1"/>
    </source>
</evidence>
<dbReference type="AlphaFoldDB" id="A0A5B0RHQ1"/>
<dbReference type="Proteomes" id="UP000325313">
    <property type="component" value="Unassembled WGS sequence"/>
</dbReference>
<reference evidence="1 2" key="1">
    <citation type="submission" date="2019-05" db="EMBL/GenBank/DDBJ databases">
        <title>Emergence of the Ug99 lineage of the wheat stem rust pathogen through somatic hybridization.</title>
        <authorList>
            <person name="Li F."/>
            <person name="Upadhyaya N.M."/>
            <person name="Sperschneider J."/>
            <person name="Matny O."/>
            <person name="Nguyen-Phuc H."/>
            <person name="Mago R."/>
            <person name="Raley C."/>
            <person name="Miller M.E."/>
            <person name="Silverstein K.A.T."/>
            <person name="Henningsen E."/>
            <person name="Hirsch C.D."/>
            <person name="Visser B."/>
            <person name="Pretorius Z.A."/>
            <person name="Steffenson B.J."/>
            <person name="Schwessinger B."/>
            <person name="Dodds P.N."/>
            <person name="Figueroa M."/>
        </authorList>
    </citation>
    <scope>NUCLEOTIDE SEQUENCE [LARGE SCALE GENOMIC DNA]</scope>
    <source>
        <strain evidence="1 2">Ug99</strain>
    </source>
</reference>
<sequence length="100" mass="11331">MAEEDQGPHEPQLGELVMRQDDQWGGRLLAMRFDLWSLKCMRVTRSELLEWTDQSFPLCQQGDEDSGDLGDLKRGCQCGSTRSGQQQVCRAGVSERSIRV</sequence>
<gene>
    <name evidence="1" type="ORF">PGTUg99_036624</name>
</gene>
<organism evidence="1 2">
    <name type="scientific">Puccinia graminis f. sp. tritici</name>
    <dbReference type="NCBI Taxonomy" id="56615"/>
    <lineage>
        <taxon>Eukaryota</taxon>
        <taxon>Fungi</taxon>
        <taxon>Dikarya</taxon>
        <taxon>Basidiomycota</taxon>
        <taxon>Pucciniomycotina</taxon>
        <taxon>Pucciniomycetes</taxon>
        <taxon>Pucciniales</taxon>
        <taxon>Pucciniaceae</taxon>
        <taxon>Puccinia</taxon>
    </lineage>
</organism>